<dbReference type="GO" id="GO:0006793">
    <property type="term" value="P:phosphorus metabolic process"/>
    <property type="evidence" value="ECO:0007669"/>
    <property type="project" value="InterPro"/>
</dbReference>
<proteinExistence type="inferred from homology"/>
<dbReference type="Proteomes" id="UP000603434">
    <property type="component" value="Unassembled WGS sequence"/>
</dbReference>
<dbReference type="Gene3D" id="3.40.50.300">
    <property type="entry name" value="P-loop containing nucleotide triphosphate hydrolases"/>
    <property type="match status" value="1"/>
</dbReference>
<dbReference type="InterPro" id="IPR022488">
    <property type="entry name" value="PPK2-related"/>
</dbReference>
<dbReference type="NCBIfam" id="TIGR03707">
    <property type="entry name" value="PPK2_P_aer"/>
    <property type="match status" value="1"/>
</dbReference>
<organism evidence="7 8">
    <name type="scientific">Candidatus Desulfatibia profunda</name>
    <dbReference type="NCBI Taxonomy" id="2841695"/>
    <lineage>
        <taxon>Bacteria</taxon>
        <taxon>Pseudomonadati</taxon>
        <taxon>Thermodesulfobacteriota</taxon>
        <taxon>Desulfobacteria</taxon>
        <taxon>Desulfobacterales</taxon>
        <taxon>Desulfobacterales incertae sedis</taxon>
        <taxon>Candidatus Desulfatibia</taxon>
    </lineage>
</organism>
<dbReference type="InterPro" id="IPR022486">
    <property type="entry name" value="PPK2_PA0141"/>
</dbReference>
<comment type="caution">
    <text evidence="7">The sequence shown here is derived from an EMBL/GenBank/DDBJ whole genome shotgun (WGS) entry which is preliminary data.</text>
</comment>
<evidence type="ECO:0000256" key="4">
    <source>
        <dbReference type="RuleBase" id="RU369062"/>
    </source>
</evidence>
<evidence type="ECO:0000256" key="5">
    <source>
        <dbReference type="SAM" id="MobiDB-lite"/>
    </source>
</evidence>
<dbReference type="InterPro" id="IPR027417">
    <property type="entry name" value="P-loop_NTPase"/>
</dbReference>
<dbReference type="AlphaFoldDB" id="A0A8J6NR77"/>
<comment type="function">
    <text evidence="4">Uses inorganic polyphosphate (polyP) as a donor to convert GDP to GTP or ADP to ATP.</text>
</comment>
<dbReference type="Pfam" id="PF03976">
    <property type="entry name" value="PPK2"/>
    <property type="match status" value="1"/>
</dbReference>
<feature type="domain" description="Polyphosphate kinase-2-related" evidence="6">
    <location>
        <begin position="81"/>
        <end position="301"/>
    </location>
</feature>
<gene>
    <name evidence="7" type="primary">ppk2</name>
    <name evidence="7" type="ORF">H8E23_09175</name>
</gene>
<feature type="compositionally biased region" description="Basic and acidic residues" evidence="5">
    <location>
        <begin position="49"/>
        <end position="58"/>
    </location>
</feature>
<dbReference type="PANTHER" id="PTHR34383:SF1">
    <property type="entry name" value="ADP-POLYPHOSPHATE PHOSPHOTRANSFERASE"/>
    <property type="match status" value="1"/>
</dbReference>
<evidence type="ECO:0000313" key="7">
    <source>
        <dbReference type="EMBL" id="MBC8361556.1"/>
    </source>
</evidence>
<dbReference type="EC" id="2.7.4.-" evidence="4"/>
<evidence type="ECO:0000256" key="2">
    <source>
        <dbReference type="ARBA" id="ARBA00022679"/>
    </source>
</evidence>
<evidence type="ECO:0000313" key="8">
    <source>
        <dbReference type="Proteomes" id="UP000603434"/>
    </source>
</evidence>
<sequence>MAKAKKKKNNENPEAPDVANFDQVAPVEPKAPKAKKQAKAQGTKKEKKLKKELSEHTSFKNINNKKSKKRQAVWVKKFTLTYEEELQKLQIELLKWQKHVIANDQRVLLLFEGRDAAGKGGTIKRIVEHLNPRGARVVALLKPSDRERTQWYFQRYIQQLPSGGEIVLFDRSWYNRAMVEPTMGFCTDEENKRFLKDVPLLESMLVKGGISLFKFFFSVSKEEQVRRFQARITDPLKQYKISPVDREAQERWDDYTIRKFQMLNETNRTISPWSIIRSDNKKKARLNCIKYILSKVEYNGKIAPEKLQVDSEIVVSGIDEIRFMEDHLMSGMELPG</sequence>
<name>A0A8J6NR77_9BACT</name>
<keyword evidence="3 4" id="KW-0418">Kinase</keyword>
<dbReference type="GO" id="GO:0008976">
    <property type="term" value="F:polyphosphate kinase activity"/>
    <property type="evidence" value="ECO:0007669"/>
    <property type="project" value="UniProtKB-UniRule"/>
</dbReference>
<dbReference type="EMBL" id="JACNJH010000136">
    <property type="protein sequence ID" value="MBC8361556.1"/>
    <property type="molecule type" value="Genomic_DNA"/>
</dbReference>
<evidence type="ECO:0000256" key="1">
    <source>
        <dbReference type="ARBA" id="ARBA00009924"/>
    </source>
</evidence>
<dbReference type="SUPFAM" id="SSF52540">
    <property type="entry name" value="P-loop containing nucleoside triphosphate hydrolases"/>
    <property type="match status" value="1"/>
</dbReference>
<feature type="region of interest" description="Disordered" evidence="5">
    <location>
        <begin position="1"/>
        <end position="66"/>
    </location>
</feature>
<protein>
    <recommendedName>
        <fullName evidence="4">ADP/GDP-polyphosphate phosphotransferase</fullName>
        <ecNumber evidence="4">2.7.4.-</ecNumber>
    </recommendedName>
    <alternativeName>
        <fullName evidence="4">Polyphosphate kinase PPK2</fullName>
    </alternativeName>
</protein>
<evidence type="ECO:0000259" key="6">
    <source>
        <dbReference type="Pfam" id="PF03976"/>
    </source>
</evidence>
<evidence type="ECO:0000256" key="3">
    <source>
        <dbReference type="ARBA" id="ARBA00022777"/>
    </source>
</evidence>
<reference evidence="7 8" key="1">
    <citation type="submission" date="2020-08" db="EMBL/GenBank/DDBJ databases">
        <title>Bridging the membrane lipid divide: bacteria of the FCB group superphylum have the potential to synthesize archaeal ether lipids.</title>
        <authorList>
            <person name="Villanueva L."/>
            <person name="Von Meijenfeldt F.A.B."/>
            <person name="Westbye A.B."/>
            <person name="Yadav S."/>
            <person name="Hopmans E.C."/>
            <person name="Dutilh B.E."/>
            <person name="Sinninghe Damste J.S."/>
        </authorList>
    </citation>
    <scope>NUCLEOTIDE SEQUENCE [LARGE SCALE GENOMIC DNA]</scope>
    <source>
        <strain evidence="7">NIOZ-UU30</strain>
    </source>
</reference>
<keyword evidence="2 4" id="KW-0808">Transferase</keyword>
<comment type="subunit">
    <text evidence="4">Homotetramer.</text>
</comment>
<comment type="similarity">
    <text evidence="1 4">Belongs to the polyphosphate kinase 2 (PPK2) family. Class I subfamily.</text>
</comment>
<dbReference type="PANTHER" id="PTHR34383">
    <property type="entry name" value="POLYPHOSPHATE:AMP PHOSPHOTRANSFERASE-RELATED"/>
    <property type="match status" value="1"/>
</dbReference>
<accession>A0A8J6NR77</accession>